<keyword evidence="4" id="KW-1003">Cell membrane</keyword>
<dbReference type="eggNOG" id="COG0569">
    <property type="taxonomic scope" value="Bacteria"/>
</dbReference>
<feature type="domain" description="RCK C-terminal" evidence="9">
    <location>
        <begin position="262"/>
        <end position="346"/>
    </location>
</feature>
<sequence>MWEYLQQDYFALFVIICIGYLIGNAKFKGISLDISAIIFVALVFGHYGVIMPPIIEKLGLILFVYTIGIQAGPGFFDSFKKQGRTLVVMATVVIISASLLTYLAIVLFHIEVPVAIGLLTGALTSTPGLAAAIESTASTGVSIGYGIAYPFGVIGVILFVRLYPKFTRANIKQAEEEYEKSSEEVFPEIFFKHFKVENENVEGKSIGELRVRTMTQGVISRVKKNGEPHVPSSQTILNQGDIIKVVGTEEALKKVELLIGSETKEQIPLKKGYEIQSILVSNANVVNKTIREIYQWTATYHVTITRVRRSGIDITPTPNLRLQMGDKIKISCSQAHMQLVTKIFGGNSKKLSDTNFFPIAAGIVLGFFLGKFSLNFGNSFTFSLGLTGGVLTVAMILSRIGKTGSIIWSMTGSGNQLLRTLGLMFFLAGVGTKAGAQIVETFNQYGFTLFLIGGALTLIPMMLGALVARWVFKVNVLSMMGAYGIDDQYTRIGCCGSDDGNQCTFYCLCNGLSGCNGFVDYLRADFSFLGLRS</sequence>
<comment type="caution">
    <text evidence="10">The sequence shown here is derived from an EMBL/GenBank/DDBJ whole genome shotgun (WGS) entry which is preliminary data.</text>
</comment>
<dbReference type="Gene3D" id="3.30.70.1450">
    <property type="entry name" value="Regulator of K+ conductance, C-terminal domain"/>
    <property type="match status" value="2"/>
</dbReference>
<dbReference type="Pfam" id="PF06826">
    <property type="entry name" value="Asp-Al_Ex"/>
    <property type="match status" value="2"/>
</dbReference>
<feature type="transmembrane region" description="Helical" evidence="8">
    <location>
        <begin position="421"/>
        <end position="439"/>
    </location>
</feature>
<feature type="domain" description="RCK C-terminal" evidence="9">
    <location>
        <begin position="179"/>
        <end position="261"/>
    </location>
</feature>
<feature type="transmembrane region" description="Helical" evidence="8">
    <location>
        <begin position="60"/>
        <end position="79"/>
    </location>
</feature>
<keyword evidence="6 8" id="KW-1133">Transmembrane helix</keyword>
<dbReference type="SUPFAM" id="SSF116726">
    <property type="entry name" value="TrkA C-terminal domain-like"/>
    <property type="match status" value="2"/>
</dbReference>
<feature type="transmembrane region" description="Helical" evidence="8">
    <location>
        <begin position="380"/>
        <end position="400"/>
    </location>
</feature>
<evidence type="ECO:0000313" key="10">
    <source>
        <dbReference type="EMBL" id="GAF03535.1"/>
    </source>
</evidence>
<evidence type="ECO:0000256" key="8">
    <source>
        <dbReference type="SAM" id="Phobius"/>
    </source>
</evidence>
<keyword evidence="5 8" id="KW-0812">Transmembrane</keyword>
<dbReference type="EMBL" id="BAMD01000025">
    <property type="protein sequence ID" value="GAF03535.1"/>
    <property type="molecule type" value="Genomic_DNA"/>
</dbReference>
<keyword evidence="11" id="KW-1185">Reference proteome</keyword>
<keyword evidence="7 8" id="KW-0472">Membrane</keyword>
<dbReference type="STRING" id="869213.GCA_000517085_03666"/>
<name>W7XY51_9BACT</name>
<feature type="transmembrane region" description="Helical" evidence="8">
    <location>
        <begin position="445"/>
        <end position="472"/>
    </location>
</feature>
<dbReference type="AlphaFoldDB" id="W7XY51"/>
<dbReference type="GO" id="GO:0005886">
    <property type="term" value="C:plasma membrane"/>
    <property type="evidence" value="ECO:0007669"/>
    <property type="project" value="UniProtKB-SubCell"/>
</dbReference>
<reference evidence="10 11" key="1">
    <citation type="journal article" date="2014" name="Genome Announc.">
        <title>Draft Genome Sequence of Cytophaga fermentans JCM 21142T, a Facultative Anaerobe Isolated from Marine Mud.</title>
        <authorList>
            <person name="Starns D."/>
            <person name="Oshima K."/>
            <person name="Suda W."/>
            <person name="Iino T."/>
            <person name="Yuki M."/>
            <person name="Inoue J."/>
            <person name="Kitamura K."/>
            <person name="Iida T."/>
            <person name="Darby A."/>
            <person name="Hattori M."/>
            <person name="Ohkuma M."/>
        </authorList>
    </citation>
    <scope>NUCLEOTIDE SEQUENCE [LARGE SCALE GENOMIC DNA]</scope>
    <source>
        <strain evidence="10 11">JCM 21142</strain>
    </source>
</reference>
<evidence type="ECO:0000256" key="4">
    <source>
        <dbReference type="ARBA" id="ARBA00022475"/>
    </source>
</evidence>
<evidence type="ECO:0000256" key="2">
    <source>
        <dbReference type="ARBA" id="ARBA00009854"/>
    </source>
</evidence>
<dbReference type="InterPro" id="IPR036721">
    <property type="entry name" value="RCK_C_sf"/>
</dbReference>
<dbReference type="InterPro" id="IPR006512">
    <property type="entry name" value="YidE_YbjL"/>
</dbReference>
<feature type="transmembrane region" description="Helical" evidence="8">
    <location>
        <begin position="143"/>
        <end position="163"/>
    </location>
</feature>
<evidence type="ECO:0000313" key="11">
    <source>
        <dbReference type="Proteomes" id="UP000019402"/>
    </source>
</evidence>
<protein>
    <submittedName>
        <fullName evidence="10">Putative transporter</fullName>
    </submittedName>
</protein>
<feature type="transmembrane region" description="Helical" evidence="8">
    <location>
        <begin position="86"/>
        <end position="110"/>
    </location>
</feature>
<gene>
    <name evidence="10" type="ORF">JCM21142_52213</name>
</gene>
<dbReference type="PROSITE" id="PS51202">
    <property type="entry name" value="RCK_C"/>
    <property type="match status" value="2"/>
</dbReference>
<dbReference type="NCBIfam" id="TIGR01625">
    <property type="entry name" value="YidE_YbjL_dupl"/>
    <property type="match status" value="1"/>
</dbReference>
<evidence type="ECO:0000256" key="6">
    <source>
        <dbReference type="ARBA" id="ARBA00022989"/>
    </source>
</evidence>
<comment type="subcellular location">
    <subcellularLocation>
        <location evidence="1">Cell membrane</location>
        <topology evidence="1">Multi-pass membrane protein</topology>
    </subcellularLocation>
</comment>
<evidence type="ECO:0000259" key="9">
    <source>
        <dbReference type="PROSITE" id="PS51202"/>
    </source>
</evidence>
<evidence type="ECO:0000256" key="1">
    <source>
        <dbReference type="ARBA" id="ARBA00004651"/>
    </source>
</evidence>
<proteinExistence type="inferred from homology"/>
<dbReference type="Pfam" id="PF02080">
    <property type="entry name" value="TrkA_C"/>
    <property type="match status" value="2"/>
</dbReference>
<evidence type="ECO:0000256" key="3">
    <source>
        <dbReference type="ARBA" id="ARBA00022448"/>
    </source>
</evidence>
<dbReference type="InterPro" id="IPR006037">
    <property type="entry name" value="RCK_C"/>
</dbReference>
<feature type="transmembrane region" description="Helical" evidence="8">
    <location>
        <begin position="356"/>
        <end position="374"/>
    </location>
</feature>
<dbReference type="eggNOG" id="COG2985">
    <property type="taxonomic scope" value="Bacteria"/>
</dbReference>
<dbReference type="GO" id="GO:0006813">
    <property type="term" value="P:potassium ion transport"/>
    <property type="evidence" value="ECO:0007669"/>
    <property type="project" value="InterPro"/>
</dbReference>
<dbReference type="Proteomes" id="UP000019402">
    <property type="component" value="Unassembled WGS sequence"/>
</dbReference>
<evidence type="ECO:0000256" key="5">
    <source>
        <dbReference type="ARBA" id="ARBA00022692"/>
    </source>
</evidence>
<dbReference type="GO" id="GO:0008324">
    <property type="term" value="F:monoatomic cation transmembrane transporter activity"/>
    <property type="evidence" value="ECO:0007669"/>
    <property type="project" value="InterPro"/>
</dbReference>
<evidence type="ECO:0000256" key="7">
    <source>
        <dbReference type="ARBA" id="ARBA00023136"/>
    </source>
</evidence>
<accession>W7XY51</accession>
<dbReference type="InterPro" id="IPR050144">
    <property type="entry name" value="AAE_transporter"/>
</dbReference>
<organism evidence="10 11">
    <name type="scientific">Saccharicrinis fermentans DSM 9555 = JCM 21142</name>
    <dbReference type="NCBI Taxonomy" id="869213"/>
    <lineage>
        <taxon>Bacteria</taxon>
        <taxon>Pseudomonadati</taxon>
        <taxon>Bacteroidota</taxon>
        <taxon>Bacteroidia</taxon>
        <taxon>Marinilabiliales</taxon>
        <taxon>Marinilabiliaceae</taxon>
        <taxon>Saccharicrinis</taxon>
    </lineage>
</organism>
<keyword evidence="3" id="KW-0813">Transport</keyword>
<comment type="similarity">
    <text evidence="2">Belongs to the AAE transporter (TC 2.A.81) family.</text>
</comment>
<feature type="transmembrane region" description="Helical" evidence="8">
    <location>
        <begin position="6"/>
        <end position="22"/>
    </location>
</feature>
<feature type="transmembrane region" description="Helical" evidence="8">
    <location>
        <begin position="34"/>
        <end position="54"/>
    </location>
</feature>
<dbReference type="PANTHER" id="PTHR30445:SF3">
    <property type="entry name" value="TRANSPORT PROTEIN YIDE-RELATED"/>
    <property type="match status" value="1"/>
</dbReference>
<dbReference type="PANTHER" id="PTHR30445">
    <property type="entry name" value="K(+)_H(+) ANTIPORTER SUBUNIT KHTT"/>
    <property type="match status" value="1"/>
</dbReference>